<dbReference type="PANTHER" id="PTHR34216:SF3">
    <property type="entry name" value="POLY-BETA-1,6-N-ACETYL-D-GLUCOSAMINE N-DEACETYLASE"/>
    <property type="match status" value="1"/>
</dbReference>
<protein>
    <submittedName>
        <fullName evidence="4">Polysaccharide deacetylase family protein</fullName>
    </submittedName>
</protein>
<keyword evidence="2" id="KW-0732">Signal</keyword>
<dbReference type="PROSITE" id="PS51677">
    <property type="entry name" value="NODB"/>
    <property type="match status" value="1"/>
</dbReference>
<dbReference type="InterPro" id="IPR011330">
    <property type="entry name" value="Glyco_hydro/deAcase_b/a-brl"/>
</dbReference>
<evidence type="ECO:0000256" key="2">
    <source>
        <dbReference type="ARBA" id="ARBA00022729"/>
    </source>
</evidence>
<proteinExistence type="predicted"/>
<comment type="subcellular location">
    <subcellularLocation>
        <location evidence="1">Secreted</location>
    </subcellularLocation>
</comment>
<keyword evidence="5" id="KW-1185">Reference proteome</keyword>
<evidence type="ECO:0000313" key="5">
    <source>
        <dbReference type="Proteomes" id="UP000798046"/>
    </source>
</evidence>
<evidence type="ECO:0000256" key="1">
    <source>
        <dbReference type="ARBA" id="ARBA00004613"/>
    </source>
</evidence>
<gene>
    <name evidence="4" type="ORF">F6V30_15540</name>
</gene>
<dbReference type="PANTHER" id="PTHR34216">
    <property type="match status" value="1"/>
</dbReference>
<reference evidence="4 5" key="1">
    <citation type="journal article" date="2020" name="Microorganisms">
        <title>Description of Three Novel Members in the Family Geobacteraceae, Oryzomonas japonicum gen. nov., sp. nov., Oryzomonas sagensis sp. nov., and Oryzomonas ruber sp. nov.</title>
        <authorList>
            <person name="Xu Z."/>
            <person name="Masuda Y."/>
            <person name="Hayakawa C."/>
            <person name="Ushijima N."/>
            <person name="Kawano K."/>
            <person name="Shiratori Y."/>
            <person name="Senoo K."/>
            <person name="Itoh H."/>
        </authorList>
    </citation>
    <scope>NUCLEOTIDE SEQUENCE [LARGE SCALE GENOMIC DNA]</scope>
    <source>
        <strain evidence="4 5">Red100</strain>
    </source>
</reference>
<comment type="caution">
    <text evidence="4">The sequence shown here is derived from an EMBL/GenBank/DDBJ whole genome shotgun (WGS) entry which is preliminary data.</text>
</comment>
<dbReference type="Gene3D" id="3.20.20.370">
    <property type="entry name" value="Glycoside hydrolase/deacetylase"/>
    <property type="match status" value="1"/>
</dbReference>
<dbReference type="CDD" id="cd10918">
    <property type="entry name" value="CE4_NodB_like_5s_6s"/>
    <property type="match status" value="1"/>
</dbReference>
<name>A0ABQ6TKA0_9BACT</name>
<evidence type="ECO:0000313" key="4">
    <source>
        <dbReference type="EMBL" id="KAB0668515.1"/>
    </source>
</evidence>
<organism evidence="4 5">
    <name type="scientific">Oryzomonas sagensis</name>
    <dbReference type="NCBI Taxonomy" id="2603857"/>
    <lineage>
        <taxon>Bacteria</taxon>
        <taxon>Pseudomonadati</taxon>
        <taxon>Thermodesulfobacteriota</taxon>
        <taxon>Desulfuromonadia</taxon>
        <taxon>Geobacterales</taxon>
        <taxon>Geobacteraceae</taxon>
        <taxon>Oryzomonas</taxon>
    </lineage>
</organism>
<dbReference type="Pfam" id="PF01522">
    <property type="entry name" value="Polysacc_deac_1"/>
    <property type="match status" value="1"/>
</dbReference>
<sequence>MGLKNRLFRYIFPEIVAKCAISRMSPSSGIVLMYHEVLPDDFKLPAWTVVRESDFRWQMLFLKTHFDVVSMDHALDRITGKPNYHRPFAVVTFDDGYKGNIDIVLPLMESLGLPFTVFIATQAVVDQKQYWYDRIINLLDVPRDVHVCLTLNGQKERYKISHLASEQCRWQQVQRILSRLKLMAPPDRDKNVESILESYAAVGASLQMLTPEESRRLAASACVTVGSHTHGHELLDQLTPQEVQESLRTAHREITRMTGLPPRHFAYPNGNLNSCVKEQVHLAGYETAVTTTPGIWSAQNCLLEIPRISVGRFETRGSFRSRVSGYL</sequence>
<dbReference type="InterPro" id="IPR002509">
    <property type="entry name" value="NODB_dom"/>
</dbReference>
<dbReference type="Proteomes" id="UP000798046">
    <property type="component" value="Unassembled WGS sequence"/>
</dbReference>
<evidence type="ECO:0000259" key="3">
    <source>
        <dbReference type="PROSITE" id="PS51677"/>
    </source>
</evidence>
<dbReference type="RefSeq" id="WP_151157934.1">
    <property type="nucleotide sequence ID" value="NZ_VZRA01000007.1"/>
</dbReference>
<dbReference type="EMBL" id="VZRA01000007">
    <property type="protein sequence ID" value="KAB0668515.1"/>
    <property type="molecule type" value="Genomic_DNA"/>
</dbReference>
<dbReference type="InterPro" id="IPR051398">
    <property type="entry name" value="Polysacch_Deacetylase"/>
</dbReference>
<feature type="domain" description="NodB homology" evidence="3">
    <location>
        <begin position="87"/>
        <end position="327"/>
    </location>
</feature>
<dbReference type="SUPFAM" id="SSF88713">
    <property type="entry name" value="Glycoside hydrolase/deacetylase"/>
    <property type="match status" value="1"/>
</dbReference>
<accession>A0ABQ6TKA0</accession>